<dbReference type="Pfam" id="PF00924">
    <property type="entry name" value="MS_channel_2nd"/>
    <property type="match status" value="1"/>
</dbReference>
<keyword evidence="3" id="KW-0813">Transport</keyword>
<dbReference type="InterPro" id="IPR010920">
    <property type="entry name" value="LSM_dom_sf"/>
</dbReference>
<dbReference type="FunCoup" id="A0A2I4GC86">
    <property type="interactions" value="441"/>
</dbReference>
<evidence type="ECO:0000256" key="5">
    <source>
        <dbReference type="ARBA" id="ARBA00022989"/>
    </source>
</evidence>
<dbReference type="Gramene" id="Jr16_15990_p1">
    <property type="protein sequence ID" value="cds.Jr16_15990_p1"/>
    <property type="gene ID" value="Jr16_15990"/>
</dbReference>
<evidence type="ECO:0000256" key="6">
    <source>
        <dbReference type="ARBA" id="ARBA00023065"/>
    </source>
</evidence>
<evidence type="ECO:0000256" key="3">
    <source>
        <dbReference type="ARBA" id="ARBA00022448"/>
    </source>
</evidence>
<feature type="transmembrane region" description="Helical" evidence="11">
    <location>
        <begin position="357"/>
        <end position="374"/>
    </location>
</feature>
<dbReference type="Proteomes" id="UP000235220">
    <property type="component" value="Chromosome 16"/>
</dbReference>
<evidence type="ECO:0000313" key="12">
    <source>
        <dbReference type="Proteomes" id="UP000235220"/>
    </source>
</evidence>
<feature type="compositionally biased region" description="Basic and acidic residues" evidence="10">
    <location>
        <begin position="188"/>
        <end position="202"/>
    </location>
</feature>
<evidence type="ECO:0000256" key="11">
    <source>
        <dbReference type="SAM" id="Phobius"/>
    </source>
</evidence>
<keyword evidence="4 11" id="KW-0812">Transmembrane</keyword>
<evidence type="ECO:0000256" key="8">
    <source>
        <dbReference type="ARBA" id="ARBA00023303"/>
    </source>
</evidence>
<dbReference type="GO" id="GO:0050982">
    <property type="term" value="P:detection of mechanical stimulus"/>
    <property type="evidence" value="ECO:0007669"/>
    <property type="project" value="UniProtKB-ARBA"/>
</dbReference>
<dbReference type="AlphaFoldDB" id="A0A2I4GC86"/>
<dbReference type="OrthoDB" id="544685at2759"/>
<dbReference type="InterPro" id="IPR023408">
    <property type="entry name" value="MscS_beta-dom_sf"/>
</dbReference>
<organism evidence="12 13">
    <name type="scientific">Juglans regia</name>
    <name type="common">English walnut</name>
    <dbReference type="NCBI Taxonomy" id="51240"/>
    <lineage>
        <taxon>Eukaryota</taxon>
        <taxon>Viridiplantae</taxon>
        <taxon>Streptophyta</taxon>
        <taxon>Embryophyta</taxon>
        <taxon>Tracheophyta</taxon>
        <taxon>Spermatophyta</taxon>
        <taxon>Magnoliopsida</taxon>
        <taxon>eudicotyledons</taxon>
        <taxon>Gunneridae</taxon>
        <taxon>Pentapetalae</taxon>
        <taxon>rosids</taxon>
        <taxon>fabids</taxon>
        <taxon>Fagales</taxon>
        <taxon>Juglandaceae</taxon>
        <taxon>Juglans</taxon>
    </lineage>
</organism>
<accession>A0A2I4GC86</accession>
<dbReference type="KEGG" id="jre:109006628"/>
<evidence type="ECO:0000256" key="1">
    <source>
        <dbReference type="ARBA" id="ARBA00004141"/>
    </source>
</evidence>
<evidence type="ECO:0000256" key="10">
    <source>
        <dbReference type="SAM" id="MobiDB-lite"/>
    </source>
</evidence>
<feature type="transmembrane region" description="Helical" evidence="11">
    <location>
        <begin position="244"/>
        <end position="265"/>
    </location>
</feature>
<reference evidence="13" key="1">
    <citation type="submission" date="2025-08" db="UniProtKB">
        <authorList>
            <consortium name="RefSeq"/>
        </authorList>
    </citation>
    <scope>IDENTIFICATION</scope>
    <source>
        <tissue evidence="13">Leaves</tissue>
    </source>
</reference>
<keyword evidence="7 9" id="KW-0472">Membrane</keyword>
<evidence type="ECO:0000256" key="9">
    <source>
        <dbReference type="PIRNR" id="PIRNR017209"/>
    </source>
</evidence>
<comment type="subcellular location">
    <subcellularLocation>
        <location evidence="1">Membrane</location>
        <topology evidence="1">Multi-pass membrane protein</topology>
    </subcellularLocation>
</comment>
<dbReference type="PANTHER" id="PTHR31618">
    <property type="entry name" value="MECHANOSENSITIVE ION CHANNEL PROTEIN 5"/>
    <property type="match status" value="1"/>
</dbReference>
<evidence type="ECO:0000256" key="2">
    <source>
        <dbReference type="ARBA" id="ARBA00008017"/>
    </source>
</evidence>
<feature type="transmembrane region" description="Helical" evidence="11">
    <location>
        <begin position="324"/>
        <end position="342"/>
    </location>
</feature>
<dbReference type="InterPro" id="IPR016688">
    <property type="entry name" value="MscS-like_plants/fungi"/>
</dbReference>
<dbReference type="FunFam" id="2.30.30.60:FF:000003">
    <property type="entry name" value="Predicted mechanosensitive ion channel"/>
    <property type="match status" value="1"/>
</dbReference>
<dbReference type="STRING" id="51240.A0A2I4GC86"/>
<dbReference type="GO" id="GO:0005886">
    <property type="term" value="C:plasma membrane"/>
    <property type="evidence" value="ECO:0000318"/>
    <property type="project" value="GO_Central"/>
</dbReference>
<dbReference type="PIRSF" id="PIRSF017209">
    <property type="entry name" value="Memb_At2g17000_prd"/>
    <property type="match status" value="1"/>
</dbReference>
<feature type="transmembrane region" description="Helical" evidence="11">
    <location>
        <begin position="277"/>
        <end position="303"/>
    </location>
</feature>
<feature type="region of interest" description="Disordered" evidence="10">
    <location>
        <begin position="1"/>
        <end position="28"/>
    </location>
</feature>
<dbReference type="Gene3D" id="2.30.30.60">
    <property type="match status" value="1"/>
</dbReference>
<keyword evidence="8" id="KW-0407">Ion channel</keyword>
<keyword evidence="12" id="KW-1185">Reference proteome</keyword>
<comment type="similarity">
    <text evidence="2 9">Belongs to the MscS (TC 1.A.23) family.</text>
</comment>
<evidence type="ECO:0000313" key="13">
    <source>
        <dbReference type="RefSeq" id="XP_018841519.1"/>
    </source>
</evidence>
<dbReference type="GO" id="GO:0008381">
    <property type="term" value="F:mechanosensitive monoatomic ion channel activity"/>
    <property type="evidence" value="ECO:0000318"/>
    <property type="project" value="GO_Central"/>
</dbReference>
<feature type="region of interest" description="Disordered" evidence="10">
    <location>
        <begin position="178"/>
        <end position="203"/>
    </location>
</feature>
<gene>
    <name evidence="13" type="primary">LOC109006628</name>
</gene>
<evidence type="ECO:0000256" key="7">
    <source>
        <dbReference type="ARBA" id="ARBA00023136"/>
    </source>
</evidence>
<feature type="transmembrane region" description="Helical" evidence="11">
    <location>
        <begin position="629"/>
        <end position="649"/>
    </location>
</feature>
<keyword evidence="6" id="KW-0406">Ion transport</keyword>
<dbReference type="InterPro" id="IPR006685">
    <property type="entry name" value="MscS_channel_2nd"/>
</dbReference>
<dbReference type="RefSeq" id="XP_018841519.1">
    <property type="nucleotide sequence ID" value="XM_018985974.2"/>
</dbReference>
<feature type="transmembrane region" description="Helical" evidence="11">
    <location>
        <begin position="661"/>
        <end position="684"/>
    </location>
</feature>
<sequence length="857" mass="98371">MRAVEPSDRGEVVVKINEGDSNNKNDKKNKIWRESNYDFWKDEGQSNNNEVRNDVIRENPSLKLIDQFLHKQRAFGEMSLDMDLGMDELLPNHQNINLPSVTKSSEKPQMSKELNILNTTVEEYIGDSVRLFQKEPSFDGEQQQPLQQAAQCCGSGSEDLGGEVVRCTSNTSFQRKSSLSRSAKMKSRLMDQPEEPERRSDRVPWSGQLRSGLLSKAVDDDEADPFWDELPDEYRKRKLSALTILQFVSLVVMITFFICSLFIPYLKKKHFLKLKLWIWQVLILVLICGRLVSGWGIRILVFFIERNFTLRKRVLYFVYGVRKAVQNCLWLGLVLLAWHFLFDKKVERETHSDKLKYVTKVLVCLLVGTLVWLVKTLMVKVLASSFHVSTYFDRIHESLFIQYVIETLSGPPLIEIRNAEEEEAKLCDEVNKLQNAGATMPSDLKATAFPPPRSGRVIGSSGLLQRIPEVKNEKFSRAMSKKGEDQGISIEQLHKLNPKNVSAWNMKRLMTIVRNGTFATLDGQILDAPNKDESKTHIYSESEAKAAAKKIFHIVAKPRAKYIYLEDLMRFLREDEALKTMGLFEGASETRRISKLSLMNWVVNVFRERRSLALALNDTKTAVNILNRIVNVIVSIVVLVIWLLILGIATTKFLVFLSSQLFLVAFIFGNTCKTVFEAIVFLFIMHPFDVGDRCEIEGVQLVVEEMNILTTVFLRDDNTKVFFPNSVLSTKPINNFYRSPDMGDAVEFCVHISTPAEKIATIKHRIISYIEGKKEHWYPAPMFVFMDVVELNRVKLAVWMTHRMSHQDMGERYVRRSLLVEEIIKILVELDIHYRLLPVDINVCAMPHVSSTQLPCT</sequence>
<dbReference type="GO" id="GO:0006820">
    <property type="term" value="P:monoatomic anion transport"/>
    <property type="evidence" value="ECO:0000318"/>
    <property type="project" value="GO_Central"/>
</dbReference>
<protein>
    <recommendedName>
        <fullName evidence="9">Mechanosensitive ion channel protein</fullName>
    </recommendedName>
</protein>
<dbReference type="GeneID" id="109006628"/>
<proteinExistence type="inferred from homology"/>
<dbReference type="PANTHER" id="PTHR31618:SF1">
    <property type="entry name" value="EF-HAND DOMAIN-CONTAINING PROTEIN"/>
    <property type="match status" value="1"/>
</dbReference>
<keyword evidence="5 11" id="KW-1133">Transmembrane helix</keyword>
<name>A0A2I4GC86_JUGRE</name>
<evidence type="ECO:0000256" key="4">
    <source>
        <dbReference type="ARBA" id="ARBA00022692"/>
    </source>
</evidence>
<dbReference type="SUPFAM" id="SSF50182">
    <property type="entry name" value="Sm-like ribonucleoproteins"/>
    <property type="match status" value="1"/>
</dbReference>